<dbReference type="GO" id="GO:0005634">
    <property type="term" value="C:nucleus"/>
    <property type="evidence" value="ECO:0007669"/>
    <property type="project" value="UniProtKB-SubCell"/>
</dbReference>
<keyword evidence="1 4" id="KW-0932">Cytokinin signaling pathway</keyword>
<dbReference type="GO" id="GO:0009927">
    <property type="term" value="F:histidine phosphotransfer kinase activity"/>
    <property type="evidence" value="ECO:0007669"/>
    <property type="project" value="UniProtKB-UniRule"/>
</dbReference>
<evidence type="ECO:0000256" key="1">
    <source>
        <dbReference type="ARBA" id="ARBA00022864"/>
    </source>
</evidence>
<dbReference type="InterPro" id="IPR008207">
    <property type="entry name" value="Sig_transdc_His_kin_Hpt_dom"/>
</dbReference>
<comment type="domain">
    <text evidence="4">Histidine-containing phosphotransfer domain (HPt) contains an active histidine that mediates the phosphotransfer.</text>
</comment>
<gene>
    <name evidence="6" type="ORF">D8674_006254</name>
</gene>
<protein>
    <recommendedName>
        <fullName evidence="4">Histidine-containing phosphotransfer protein</fullName>
    </recommendedName>
</protein>
<dbReference type="InterPro" id="IPR036641">
    <property type="entry name" value="HPT_dom_sf"/>
</dbReference>
<dbReference type="EMBL" id="SMOL01000559">
    <property type="protein sequence ID" value="KAB2606537.1"/>
    <property type="molecule type" value="Genomic_DNA"/>
</dbReference>
<dbReference type="GO" id="GO:0043424">
    <property type="term" value="F:protein histidine kinase binding"/>
    <property type="evidence" value="ECO:0007669"/>
    <property type="project" value="UniProtKB-UniRule"/>
</dbReference>
<dbReference type="GO" id="GO:0005829">
    <property type="term" value="C:cytosol"/>
    <property type="evidence" value="ECO:0007669"/>
    <property type="project" value="UniProtKB-SubCell"/>
</dbReference>
<dbReference type="PROSITE" id="PS50894">
    <property type="entry name" value="HPT"/>
    <property type="match status" value="1"/>
</dbReference>
<accession>A0A5N5FUI8</accession>
<evidence type="ECO:0000256" key="2">
    <source>
        <dbReference type="ARBA" id="ARBA00023012"/>
    </source>
</evidence>
<proteinExistence type="predicted"/>
<dbReference type="GO" id="GO:0000160">
    <property type="term" value="P:phosphorelay signal transduction system"/>
    <property type="evidence" value="ECO:0007669"/>
    <property type="project" value="UniProtKB-UniRule"/>
</dbReference>
<name>A0A5N5FUI8_9ROSA</name>
<evidence type="ECO:0000256" key="4">
    <source>
        <dbReference type="RuleBase" id="RU369004"/>
    </source>
</evidence>
<evidence type="ECO:0000259" key="5">
    <source>
        <dbReference type="PROSITE" id="PS50894"/>
    </source>
</evidence>
<dbReference type="PANTHER" id="PTHR28242">
    <property type="entry name" value="PHOSPHORELAY INTERMEDIATE PROTEIN YPD1"/>
    <property type="match status" value="1"/>
</dbReference>
<comment type="subcellular location">
    <subcellularLocation>
        <location evidence="4">Cytoplasm</location>
        <location evidence="4">Cytosol</location>
    </subcellularLocation>
    <subcellularLocation>
        <location evidence="4">Nucleus</location>
    </subcellularLocation>
</comment>
<evidence type="ECO:0000313" key="7">
    <source>
        <dbReference type="Proteomes" id="UP000327157"/>
    </source>
</evidence>
<dbReference type="OrthoDB" id="591185at2759"/>
<dbReference type="GO" id="GO:0009736">
    <property type="term" value="P:cytokinin-activated signaling pathway"/>
    <property type="evidence" value="ECO:0007669"/>
    <property type="project" value="UniProtKB-KW"/>
</dbReference>
<comment type="caution">
    <text evidence="3">Lacks conserved residue(s) required for the propagation of feature annotation.</text>
</comment>
<dbReference type="AlphaFoldDB" id="A0A5N5FUI8"/>
<dbReference type="InterPro" id="IPR045871">
    <property type="entry name" value="AHP1-5/YPD1"/>
</dbReference>
<feature type="domain" description="HPt" evidence="5">
    <location>
        <begin position="38"/>
        <end position="141"/>
    </location>
</feature>
<comment type="caution">
    <text evidence="6">The sequence shown here is derived from an EMBL/GenBank/DDBJ whole genome shotgun (WGS) entry which is preliminary data.</text>
</comment>
<evidence type="ECO:0000313" key="6">
    <source>
        <dbReference type="EMBL" id="KAB2606537.1"/>
    </source>
</evidence>
<organism evidence="6 7">
    <name type="scientific">Pyrus ussuriensis x Pyrus communis</name>
    <dbReference type="NCBI Taxonomy" id="2448454"/>
    <lineage>
        <taxon>Eukaryota</taxon>
        <taxon>Viridiplantae</taxon>
        <taxon>Streptophyta</taxon>
        <taxon>Embryophyta</taxon>
        <taxon>Tracheophyta</taxon>
        <taxon>Spermatophyta</taxon>
        <taxon>Magnoliopsida</taxon>
        <taxon>eudicotyledons</taxon>
        <taxon>Gunneridae</taxon>
        <taxon>Pentapetalae</taxon>
        <taxon>rosids</taxon>
        <taxon>fabids</taxon>
        <taxon>Rosales</taxon>
        <taxon>Rosaceae</taxon>
        <taxon>Amygdaloideae</taxon>
        <taxon>Maleae</taxon>
        <taxon>Pyrus</taxon>
    </lineage>
</organism>
<keyword evidence="7" id="KW-1185">Reference proteome</keyword>
<keyword evidence="2 4" id="KW-0902">Two-component regulatory system</keyword>
<sequence>MAGTTPLTEQLNNFVLSLREQGILDYHFDEMKELESQTPCLVIEALTMFLRDADAAIADLFRLLGAPLINYPKVTEIAYQLKGSSASIGGCQMADACCVLRNASVAFNKDGCFTGFDMVRREYLQLQENLNHILQSSSRARPNQFFCDGRVYLVFQFDPSSAYILISQQCGGD</sequence>
<reference evidence="6 7" key="3">
    <citation type="submission" date="2019-11" db="EMBL/GenBank/DDBJ databases">
        <title>A de novo genome assembly of a pear dwarfing rootstock.</title>
        <authorList>
            <person name="Wang F."/>
            <person name="Wang J."/>
            <person name="Li S."/>
            <person name="Zhang Y."/>
            <person name="Fang M."/>
            <person name="Ma L."/>
            <person name="Zhao Y."/>
            <person name="Jiang S."/>
        </authorList>
    </citation>
    <scope>NUCLEOTIDE SEQUENCE [LARGE SCALE GENOMIC DNA]</scope>
    <source>
        <strain evidence="6">S2</strain>
        <tissue evidence="6">Leaf</tissue>
    </source>
</reference>
<dbReference type="SUPFAM" id="SSF47226">
    <property type="entry name" value="Histidine-containing phosphotransfer domain, HPT domain"/>
    <property type="match status" value="1"/>
</dbReference>
<reference evidence="7" key="2">
    <citation type="submission" date="2019-10" db="EMBL/GenBank/DDBJ databases">
        <title>A de novo genome assembly of a pear dwarfing rootstock.</title>
        <authorList>
            <person name="Wang F."/>
            <person name="Wang J."/>
            <person name="Li S."/>
            <person name="Zhang Y."/>
            <person name="Fang M."/>
            <person name="Ma L."/>
            <person name="Zhao Y."/>
            <person name="Jiang S."/>
        </authorList>
    </citation>
    <scope>NUCLEOTIDE SEQUENCE [LARGE SCALE GENOMIC DNA]</scope>
</reference>
<reference evidence="6 7" key="1">
    <citation type="submission" date="2019-09" db="EMBL/GenBank/DDBJ databases">
        <authorList>
            <person name="Ou C."/>
        </authorList>
    </citation>
    <scope>NUCLEOTIDE SEQUENCE [LARGE SCALE GENOMIC DNA]</scope>
    <source>
        <strain evidence="6">S2</strain>
        <tissue evidence="6">Leaf</tissue>
    </source>
</reference>
<dbReference type="PANTHER" id="PTHR28242:SF30">
    <property type="entry name" value="HISTIDINE-CONTAINING PHOSPHOTRANSFER PROTEIN 2"/>
    <property type="match status" value="1"/>
</dbReference>
<dbReference type="Proteomes" id="UP000327157">
    <property type="component" value="Chromosome 11"/>
</dbReference>
<evidence type="ECO:0000256" key="3">
    <source>
        <dbReference type="PROSITE-ProRule" id="PRU00110"/>
    </source>
</evidence>
<dbReference type="Gene3D" id="1.20.120.160">
    <property type="entry name" value="HPT domain"/>
    <property type="match status" value="1"/>
</dbReference>
<comment type="function">
    <text evidence="4">Functions as a two-component phosphorelay mediators between cytokinin sensor histidine kinases and response regulators (B-type ARRs). Plays an important role in propagating cytokinin signal transduction.</text>
</comment>